<dbReference type="GO" id="GO:0099078">
    <property type="term" value="C:BORC complex"/>
    <property type="evidence" value="ECO:0007669"/>
    <property type="project" value="TreeGrafter"/>
</dbReference>
<feature type="region of interest" description="Disordered" evidence="2">
    <location>
        <begin position="1"/>
        <end position="32"/>
    </location>
</feature>
<sequence>MATADLGATEYSPKKGPTTLSTSTSSYEPLETHDPNLNRLAITMFDKVSEYLKSEMTSSESEYRLIEDMNKATTAKYQDLTKIATNAGKGVIELNEKFQQLQVYLDQIDQIEDSISKLEHATYKLDAYTVRLENKFKSLEKR</sequence>
<dbReference type="GO" id="GO:0000930">
    <property type="term" value="C:gamma-tubulin complex"/>
    <property type="evidence" value="ECO:0007669"/>
    <property type="project" value="TreeGrafter"/>
</dbReference>
<dbReference type="InterPro" id="IPR019269">
    <property type="entry name" value="BLOC1_su2"/>
</dbReference>
<dbReference type="GO" id="GO:0043015">
    <property type="term" value="F:gamma-tubulin binding"/>
    <property type="evidence" value="ECO:0007669"/>
    <property type="project" value="TreeGrafter"/>
</dbReference>
<evidence type="ECO:0000256" key="2">
    <source>
        <dbReference type="SAM" id="MobiDB-lite"/>
    </source>
</evidence>
<protein>
    <submittedName>
        <fullName evidence="3">EOG090X0J9J</fullName>
    </submittedName>
</protein>
<evidence type="ECO:0000313" key="3">
    <source>
        <dbReference type="EMBL" id="CAG4642938.1"/>
    </source>
</evidence>
<dbReference type="PANTHER" id="PTHR46479">
    <property type="entry name" value="BIOGENESIS OF LYSOSOME-RELATED ORGANELLES COMPLEX 1 SUBUNIT 2"/>
    <property type="match status" value="1"/>
</dbReference>
<dbReference type="AlphaFoldDB" id="A0A9N6WQR4"/>
<comment type="similarity">
    <text evidence="1">Belongs to the BLOC1S2 family.</text>
</comment>
<accession>A0A9N6WQR4</accession>
<organism evidence="3">
    <name type="scientific">Evadne anonyx</name>
    <dbReference type="NCBI Taxonomy" id="141404"/>
    <lineage>
        <taxon>Eukaryota</taxon>
        <taxon>Metazoa</taxon>
        <taxon>Ecdysozoa</taxon>
        <taxon>Arthropoda</taxon>
        <taxon>Crustacea</taxon>
        <taxon>Branchiopoda</taxon>
        <taxon>Diplostraca</taxon>
        <taxon>Cladocera</taxon>
        <taxon>Onychopoda</taxon>
        <taxon>Podonidae</taxon>
        <taxon>Evadne</taxon>
    </lineage>
</organism>
<dbReference type="PANTHER" id="PTHR46479:SF1">
    <property type="entry name" value="BIOGENESIS OF LYSOSOME-RELATED ORGANELLES COMPLEX 1 SUBUNIT 2"/>
    <property type="match status" value="1"/>
</dbReference>
<name>A0A9N6WQR4_9CRUS</name>
<feature type="compositionally biased region" description="Polar residues" evidence="2">
    <location>
        <begin position="18"/>
        <end position="27"/>
    </location>
</feature>
<dbReference type="Pfam" id="PF10046">
    <property type="entry name" value="BLOC1_2"/>
    <property type="match status" value="1"/>
</dbReference>
<evidence type="ECO:0000256" key="1">
    <source>
        <dbReference type="ARBA" id="ARBA00008468"/>
    </source>
</evidence>
<gene>
    <name evidence="3" type="primary">EOG090X0J9J</name>
</gene>
<dbReference type="GO" id="GO:0031083">
    <property type="term" value="C:BLOC-1 complex"/>
    <property type="evidence" value="ECO:0007669"/>
    <property type="project" value="TreeGrafter"/>
</dbReference>
<reference evidence="3" key="1">
    <citation type="submission" date="2021-04" db="EMBL/GenBank/DDBJ databases">
        <authorList>
            <person name="Cornetti L."/>
        </authorList>
    </citation>
    <scope>NUCLEOTIDE SEQUENCE</scope>
</reference>
<proteinExistence type="inferred from homology"/>
<dbReference type="GO" id="GO:0016197">
    <property type="term" value="P:endosomal transport"/>
    <property type="evidence" value="ECO:0007669"/>
    <property type="project" value="TreeGrafter"/>
</dbReference>
<dbReference type="EMBL" id="OC986283">
    <property type="protein sequence ID" value="CAG4642938.1"/>
    <property type="molecule type" value="Genomic_DNA"/>
</dbReference>
<dbReference type="GO" id="GO:0032418">
    <property type="term" value="P:lysosome localization"/>
    <property type="evidence" value="ECO:0007669"/>
    <property type="project" value="TreeGrafter"/>
</dbReference>